<gene>
    <name evidence="1" type="ORF">ACI2I3_03320</name>
</gene>
<dbReference type="Proteomes" id="UP001620234">
    <property type="component" value="Unassembled WGS sequence"/>
</dbReference>
<sequence length="259" mass="30110">MYRSIEVTDFHLFNPPENINDFDVTLYKSRKKEALNDLKDYLLIDGSSLDGSEIQKYLFPDDDVDIFLSHSHSDADKAIRLAIALERKGLKVFIDSCIWGNAFDLLKVIDDQYCRNFDDSMYDYNKRNHSTSHAYMMLNTALHKMIDRCEIFLFLGTPNSISVKNGIENQESLKSPWIFSELAFIQHVRRKSSLKSTSLTESLESREKMAMDSLEVHYDKPRLDYKIESYVLENLLAGYYSGSKLALQHLYNHLSSRFN</sequence>
<keyword evidence="2" id="KW-1185">Reference proteome</keyword>
<proteinExistence type="predicted"/>
<organism evidence="1 2">
    <name type="scientific">Psychrobacter namhaensis</name>
    <dbReference type="NCBI Taxonomy" id="292734"/>
    <lineage>
        <taxon>Bacteria</taxon>
        <taxon>Pseudomonadati</taxon>
        <taxon>Pseudomonadota</taxon>
        <taxon>Gammaproteobacteria</taxon>
        <taxon>Moraxellales</taxon>
        <taxon>Moraxellaceae</taxon>
        <taxon>Psychrobacter</taxon>
    </lineage>
</organism>
<comment type="caution">
    <text evidence="1">The sequence shown here is derived from an EMBL/GenBank/DDBJ whole genome shotgun (WGS) entry which is preliminary data.</text>
</comment>
<reference evidence="1 2" key="1">
    <citation type="submission" date="2024-11" db="EMBL/GenBank/DDBJ databases">
        <title>The Natural Products Discovery Center: Release of the First 8490 Sequenced Strains for Exploring Actinobacteria Biosynthetic Diversity.</title>
        <authorList>
            <person name="Kalkreuter E."/>
            <person name="Kautsar S.A."/>
            <person name="Yang D."/>
            <person name="Bader C.D."/>
            <person name="Teijaro C.N."/>
            <person name="Fluegel L."/>
            <person name="Davis C.M."/>
            <person name="Simpson J.R."/>
            <person name="Lauterbach L."/>
            <person name="Steele A.D."/>
            <person name="Gui C."/>
            <person name="Meng S."/>
            <person name="Li G."/>
            <person name="Viehrig K."/>
            <person name="Ye F."/>
            <person name="Su P."/>
            <person name="Kiefer A.F."/>
            <person name="Nichols A."/>
            <person name="Cepeda A.J."/>
            <person name="Yan W."/>
            <person name="Fan B."/>
            <person name="Jiang Y."/>
            <person name="Adhikari A."/>
            <person name="Zheng C.-J."/>
            <person name="Schuster L."/>
            <person name="Cowan T.M."/>
            <person name="Smanski M.J."/>
            <person name="Chevrette M.G."/>
            <person name="De Carvalho L.P.S."/>
            <person name="Shen B."/>
        </authorList>
    </citation>
    <scope>NUCLEOTIDE SEQUENCE [LARGE SCALE GENOMIC DNA]</scope>
    <source>
        <strain evidence="1 2">NPDC077433</strain>
    </source>
</reference>
<evidence type="ECO:0000313" key="1">
    <source>
        <dbReference type="EMBL" id="MFK4000367.1"/>
    </source>
</evidence>
<evidence type="ECO:0000313" key="2">
    <source>
        <dbReference type="Proteomes" id="UP001620234"/>
    </source>
</evidence>
<name>A0ABW8L7A8_9GAMM</name>
<dbReference type="SUPFAM" id="SSF52200">
    <property type="entry name" value="Toll/Interleukin receptor TIR domain"/>
    <property type="match status" value="1"/>
</dbReference>
<dbReference type="InterPro" id="IPR035897">
    <property type="entry name" value="Toll_tir_struct_dom_sf"/>
</dbReference>
<dbReference type="RefSeq" id="WP_230709694.1">
    <property type="nucleotide sequence ID" value="NZ_JBJDPD010000003.1"/>
</dbReference>
<dbReference type="Gene3D" id="3.40.50.10140">
    <property type="entry name" value="Toll/interleukin-1 receptor homology (TIR) domain"/>
    <property type="match status" value="1"/>
</dbReference>
<protein>
    <submittedName>
        <fullName evidence="1">Toll/interleukin-1 receptor domain-containing protein</fullName>
    </submittedName>
</protein>
<keyword evidence="1" id="KW-0675">Receptor</keyword>
<accession>A0ABW8L7A8</accession>
<dbReference type="EMBL" id="JBJDPD010000003">
    <property type="protein sequence ID" value="MFK4000367.1"/>
    <property type="molecule type" value="Genomic_DNA"/>
</dbReference>